<organism evidence="1 2">
    <name type="scientific">Klebsiella pneumoniae</name>
    <dbReference type="NCBI Taxonomy" id="573"/>
    <lineage>
        <taxon>Bacteria</taxon>
        <taxon>Pseudomonadati</taxon>
        <taxon>Pseudomonadota</taxon>
        <taxon>Gammaproteobacteria</taxon>
        <taxon>Enterobacterales</taxon>
        <taxon>Enterobacteriaceae</taxon>
        <taxon>Klebsiella/Raoultella group</taxon>
        <taxon>Klebsiella</taxon>
        <taxon>Klebsiella pneumoniae complex</taxon>
    </lineage>
</organism>
<evidence type="ECO:0000313" key="1">
    <source>
        <dbReference type="EMBL" id="STT79319.1"/>
    </source>
</evidence>
<name>A0A377X1T8_KLEPN</name>
<proteinExistence type="predicted"/>
<sequence>MSIAIDAHLTDEVINAAFENTNFGRDDFRTILAETVMKRAAGYHSGWTATTICTRLKLLGKQERPTKLGLTFAFHHYYRQSVRDALMPKQERAA</sequence>
<accession>A0A377X1T8</accession>
<evidence type="ECO:0000313" key="2">
    <source>
        <dbReference type="Proteomes" id="UP000254340"/>
    </source>
</evidence>
<reference evidence="1 2" key="1">
    <citation type="submission" date="2018-06" db="EMBL/GenBank/DDBJ databases">
        <authorList>
            <consortium name="Pathogen Informatics"/>
            <person name="Doyle S."/>
        </authorList>
    </citation>
    <scope>NUCLEOTIDE SEQUENCE [LARGE SCALE GENOMIC DNA]</scope>
    <source>
        <strain evidence="1 2">NCTC5047</strain>
    </source>
</reference>
<dbReference type="AlphaFoldDB" id="A0A377X1T8"/>
<protein>
    <submittedName>
        <fullName evidence="1">Uncharacterized protein</fullName>
    </submittedName>
</protein>
<gene>
    <name evidence="1" type="ORF">NCTC5047_02014</name>
</gene>
<dbReference type="EMBL" id="UGLH01000005">
    <property type="protein sequence ID" value="STT79319.1"/>
    <property type="molecule type" value="Genomic_DNA"/>
</dbReference>
<dbReference type="Proteomes" id="UP000254340">
    <property type="component" value="Unassembled WGS sequence"/>
</dbReference>